<protein>
    <submittedName>
        <fullName evidence="1">Uncharacterized protein</fullName>
    </submittedName>
</protein>
<sequence length="325" mass="37468">MATLIIKPFLQKENDSIGLSEYGFAAFPGSKTYIEVPALYGKYLTGFDVDAFYLDKLDEKTREKERKAIKEKVADLNRKFPHFRLDNVAVPQKPGDESVKPNPFYTNMVIELKSDMTVLDPNDPESLVKIEIIKTNAKHNPFFEIAPDLSTARESNKEYKYYIANADRDVEQEVSLKKEMNKATSILDNLSSKDKEKFILVIKHLLPANKGYNVESEMRLYKRADDYINGIIDGEKVKGGDTFYKNFIKASEMSKEELLAKVIIKYAILTNVIRLNTKTKDWEYSKTLQPLGKTADDMYYYLTDAKNMELFKEIKNDVQEEVRIV</sequence>
<proteinExistence type="predicted"/>
<accession>A0A955L1A1</accession>
<dbReference type="Proteomes" id="UP000775877">
    <property type="component" value="Unassembled WGS sequence"/>
</dbReference>
<comment type="caution">
    <text evidence="1">The sequence shown here is derived from an EMBL/GenBank/DDBJ whole genome shotgun (WGS) entry which is preliminary data.</text>
</comment>
<name>A0A955L1A1_9BACT</name>
<evidence type="ECO:0000313" key="2">
    <source>
        <dbReference type="Proteomes" id="UP000775877"/>
    </source>
</evidence>
<dbReference type="EMBL" id="JAGQLJ010000052">
    <property type="protein sequence ID" value="MCA9381154.1"/>
    <property type="molecule type" value="Genomic_DNA"/>
</dbReference>
<reference evidence="1" key="1">
    <citation type="submission" date="2020-04" db="EMBL/GenBank/DDBJ databases">
        <authorList>
            <person name="Zhang T."/>
        </authorList>
    </citation>
    <scope>NUCLEOTIDE SEQUENCE</scope>
    <source>
        <strain evidence="1">HKST-UBA13</strain>
    </source>
</reference>
<organism evidence="1 2">
    <name type="scientific">Candidatus Dojkabacteria bacterium</name>
    <dbReference type="NCBI Taxonomy" id="2099670"/>
    <lineage>
        <taxon>Bacteria</taxon>
        <taxon>Candidatus Dojkabacteria</taxon>
    </lineage>
</organism>
<reference evidence="1" key="2">
    <citation type="journal article" date="2021" name="Microbiome">
        <title>Successional dynamics and alternative stable states in a saline activated sludge microbial community over 9 years.</title>
        <authorList>
            <person name="Wang Y."/>
            <person name="Ye J."/>
            <person name="Ju F."/>
            <person name="Liu L."/>
            <person name="Boyd J.A."/>
            <person name="Deng Y."/>
            <person name="Parks D.H."/>
            <person name="Jiang X."/>
            <person name="Yin X."/>
            <person name="Woodcroft B.J."/>
            <person name="Tyson G.W."/>
            <person name="Hugenholtz P."/>
            <person name="Polz M.F."/>
            <person name="Zhang T."/>
        </authorList>
    </citation>
    <scope>NUCLEOTIDE SEQUENCE</scope>
    <source>
        <strain evidence="1">HKST-UBA13</strain>
    </source>
</reference>
<dbReference type="AlphaFoldDB" id="A0A955L1A1"/>
<gene>
    <name evidence="1" type="ORF">KC678_02725</name>
</gene>
<evidence type="ECO:0000313" key="1">
    <source>
        <dbReference type="EMBL" id="MCA9381154.1"/>
    </source>
</evidence>